<evidence type="ECO:0000256" key="3">
    <source>
        <dbReference type="SAM" id="SignalP"/>
    </source>
</evidence>
<evidence type="ECO:0000313" key="4">
    <source>
        <dbReference type="EMBL" id="QCB95434.1"/>
    </source>
</evidence>
<dbReference type="GO" id="GO:0016787">
    <property type="term" value="F:hydrolase activity"/>
    <property type="evidence" value="ECO:0007669"/>
    <property type="project" value="UniProtKB-KW"/>
</dbReference>
<dbReference type="Pfam" id="PF04203">
    <property type="entry name" value="Sortase"/>
    <property type="match status" value="1"/>
</dbReference>
<keyword evidence="3" id="KW-0732">Signal</keyword>
<dbReference type="KEGG" id="celz:E5225_13870"/>
<organism evidence="4 5">
    <name type="scientific">Cellulomonas shaoxiangyii</name>
    <dbReference type="NCBI Taxonomy" id="2566013"/>
    <lineage>
        <taxon>Bacteria</taxon>
        <taxon>Bacillati</taxon>
        <taxon>Actinomycetota</taxon>
        <taxon>Actinomycetes</taxon>
        <taxon>Micrococcales</taxon>
        <taxon>Cellulomonadaceae</taxon>
        <taxon>Cellulomonas</taxon>
    </lineage>
</organism>
<protein>
    <submittedName>
        <fullName evidence="4">Class F sortase</fullName>
    </submittedName>
</protein>
<feature type="signal peptide" evidence="3">
    <location>
        <begin position="1"/>
        <end position="35"/>
    </location>
</feature>
<dbReference type="InterPro" id="IPR042001">
    <property type="entry name" value="Sortase_F"/>
</dbReference>
<dbReference type="InterPro" id="IPR005754">
    <property type="entry name" value="Sortase"/>
</dbReference>
<dbReference type="AlphaFoldDB" id="A0A4P7SQU8"/>
<dbReference type="EMBL" id="CP039291">
    <property type="protein sequence ID" value="QCB95434.1"/>
    <property type="molecule type" value="Genomic_DNA"/>
</dbReference>
<feature type="region of interest" description="Disordered" evidence="2">
    <location>
        <begin position="36"/>
        <end position="62"/>
    </location>
</feature>
<evidence type="ECO:0000256" key="2">
    <source>
        <dbReference type="SAM" id="MobiDB-lite"/>
    </source>
</evidence>
<feature type="chain" id="PRO_5038905274" evidence="3">
    <location>
        <begin position="36"/>
        <end position="229"/>
    </location>
</feature>
<proteinExistence type="predicted"/>
<dbReference type="OrthoDB" id="525039at2"/>
<dbReference type="InterPro" id="IPR023365">
    <property type="entry name" value="Sortase_dom-sf"/>
</dbReference>
<dbReference type="PROSITE" id="PS51257">
    <property type="entry name" value="PROKAR_LIPOPROTEIN"/>
    <property type="match status" value="1"/>
</dbReference>
<reference evidence="4 5" key="1">
    <citation type="submission" date="2019-04" db="EMBL/GenBank/DDBJ databases">
        <title>Isolation and identification of Cellulomonas shaoxiangyii sp. Nov. isolated from feces of the Tibetan antelopes (Pantholops hodgsonii) in the Qinghai-Tibet plateau of China.</title>
        <authorList>
            <person name="Tian Z."/>
        </authorList>
    </citation>
    <scope>NUCLEOTIDE SEQUENCE [LARGE SCALE GENOMIC DNA]</scope>
    <source>
        <strain evidence="4 5">Z28</strain>
    </source>
</reference>
<keyword evidence="5" id="KW-1185">Reference proteome</keyword>
<dbReference type="Proteomes" id="UP000296469">
    <property type="component" value="Chromosome"/>
</dbReference>
<accession>A0A4P7SQU8</accession>
<evidence type="ECO:0000256" key="1">
    <source>
        <dbReference type="ARBA" id="ARBA00022801"/>
    </source>
</evidence>
<sequence>MLRPGGAFRLRGAFRAVAAVAALVVLTACGGAAPAQTPAGASASASATPSAAPVPAGGATTAPPVPVQDASLGALPVAAVVPPVRVQVPDLEIDMPVEPAGVAPEGDMELPDRADVAAWYEFGPAPAAPAGSTLLAAHVDSRTTGVGPFARLRDVGAGTAVVVTTADGATYEYRVRDVVRVPKDTAPVGEWFDRAGAPRLVLVTCGGAFDRDVGHYSDNVVVTALPVGG</sequence>
<dbReference type="Gene3D" id="2.40.260.10">
    <property type="entry name" value="Sortase"/>
    <property type="match status" value="1"/>
</dbReference>
<dbReference type="SUPFAM" id="SSF63817">
    <property type="entry name" value="Sortase"/>
    <property type="match status" value="1"/>
</dbReference>
<keyword evidence="1" id="KW-0378">Hydrolase</keyword>
<gene>
    <name evidence="4" type="ORF">E5225_13870</name>
</gene>
<name>A0A4P7SQU8_9CELL</name>
<dbReference type="CDD" id="cd05829">
    <property type="entry name" value="Sortase_F"/>
    <property type="match status" value="1"/>
</dbReference>
<evidence type="ECO:0000313" key="5">
    <source>
        <dbReference type="Proteomes" id="UP000296469"/>
    </source>
</evidence>